<name>A0A7J6D7B4_9TELE</name>
<reference evidence="2 3" key="1">
    <citation type="submission" date="2020-04" db="EMBL/GenBank/DDBJ databases">
        <title>Chromosome-level genome assembly of a cyprinid fish Onychostoma macrolepis by integration of Nanopore Sequencing, Bionano and Hi-C technology.</title>
        <authorList>
            <person name="Wang D."/>
        </authorList>
    </citation>
    <scope>NUCLEOTIDE SEQUENCE [LARGE SCALE GENOMIC DNA]</scope>
    <source>
        <strain evidence="2">SWU-2019</strain>
        <tissue evidence="2">Muscle</tissue>
    </source>
</reference>
<feature type="compositionally biased region" description="Polar residues" evidence="1">
    <location>
        <begin position="46"/>
        <end position="59"/>
    </location>
</feature>
<evidence type="ECO:0000256" key="1">
    <source>
        <dbReference type="SAM" id="MobiDB-lite"/>
    </source>
</evidence>
<gene>
    <name evidence="2" type="ORF">G5714_002655</name>
</gene>
<sequence>MLNCTRHIFASDDYETAKKWSKKAAVQSSLESGDDAPKRKRRAVCLSSSDEGTNLNISSPPRPQKKSRLDCKTTDAVTETGRWAFPLPLGVFQKKVLSLLVDIRHRLK</sequence>
<evidence type="ECO:0000313" key="3">
    <source>
        <dbReference type="Proteomes" id="UP000579812"/>
    </source>
</evidence>
<feature type="region of interest" description="Disordered" evidence="1">
    <location>
        <begin position="26"/>
        <end position="70"/>
    </location>
</feature>
<dbReference type="Proteomes" id="UP000579812">
    <property type="component" value="Unassembled WGS sequence"/>
</dbReference>
<dbReference type="AlphaFoldDB" id="A0A7J6D7B4"/>
<organism evidence="2 3">
    <name type="scientific">Onychostoma macrolepis</name>
    <dbReference type="NCBI Taxonomy" id="369639"/>
    <lineage>
        <taxon>Eukaryota</taxon>
        <taxon>Metazoa</taxon>
        <taxon>Chordata</taxon>
        <taxon>Craniata</taxon>
        <taxon>Vertebrata</taxon>
        <taxon>Euteleostomi</taxon>
        <taxon>Actinopterygii</taxon>
        <taxon>Neopterygii</taxon>
        <taxon>Teleostei</taxon>
        <taxon>Ostariophysi</taxon>
        <taxon>Cypriniformes</taxon>
        <taxon>Cyprinidae</taxon>
        <taxon>Acrossocheilinae</taxon>
        <taxon>Onychostoma</taxon>
    </lineage>
</organism>
<accession>A0A7J6D7B4</accession>
<dbReference type="EMBL" id="JAAMOB010000003">
    <property type="protein sequence ID" value="KAF4115166.1"/>
    <property type="molecule type" value="Genomic_DNA"/>
</dbReference>
<protein>
    <submittedName>
        <fullName evidence="2">Uncharacterized protein</fullName>
    </submittedName>
</protein>
<keyword evidence="3" id="KW-1185">Reference proteome</keyword>
<comment type="caution">
    <text evidence="2">The sequence shown here is derived from an EMBL/GenBank/DDBJ whole genome shotgun (WGS) entry which is preliminary data.</text>
</comment>
<evidence type="ECO:0000313" key="2">
    <source>
        <dbReference type="EMBL" id="KAF4115166.1"/>
    </source>
</evidence>
<proteinExistence type="predicted"/>